<organism evidence="4 5">
    <name type="scientific">Pseudovirgaria hyperparasitica</name>
    <dbReference type="NCBI Taxonomy" id="470096"/>
    <lineage>
        <taxon>Eukaryota</taxon>
        <taxon>Fungi</taxon>
        <taxon>Dikarya</taxon>
        <taxon>Ascomycota</taxon>
        <taxon>Pezizomycotina</taxon>
        <taxon>Dothideomycetes</taxon>
        <taxon>Dothideomycetes incertae sedis</taxon>
        <taxon>Acrospermales</taxon>
        <taxon>Acrospermaceae</taxon>
        <taxon>Pseudovirgaria</taxon>
    </lineage>
</organism>
<evidence type="ECO:0000256" key="2">
    <source>
        <dbReference type="SAM" id="MobiDB-lite"/>
    </source>
</evidence>
<protein>
    <recommendedName>
        <fullName evidence="3">Interferon-related developmental regulator N-terminal domain-containing protein</fullName>
    </recommendedName>
</protein>
<evidence type="ECO:0000259" key="3">
    <source>
        <dbReference type="Pfam" id="PF05004"/>
    </source>
</evidence>
<keyword evidence="5" id="KW-1185">Reference proteome</keyword>
<dbReference type="SUPFAM" id="SSF48371">
    <property type="entry name" value="ARM repeat"/>
    <property type="match status" value="1"/>
</dbReference>
<dbReference type="PANTHER" id="PTHR12354:SF1">
    <property type="entry name" value="INTERFERON-RELATED DEVELOPMENTAL REGULATOR 1"/>
    <property type="match status" value="1"/>
</dbReference>
<gene>
    <name evidence="4" type="ORF">EJ05DRAFT_541922</name>
</gene>
<name>A0A6A6VVZ1_9PEZI</name>
<feature type="region of interest" description="Disordered" evidence="2">
    <location>
        <begin position="300"/>
        <end position="322"/>
    </location>
</feature>
<evidence type="ECO:0000313" key="4">
    <source>
        <dbReference type="EMBL" id="KAF2753411.1"/>
    </source>
</evidence>
<dbReference type="InterPro" id="IPR007701">
    <property type="entry name" value="Interferon-rel_develop_reg_N"/>
</dbReference>
<feature type="region of interest" description="Disordered" evidence="2">
    <location>
        <begin position="1"/>
        <end position="67"/>
    </location>
</feature>
<feature type="compositionally biased region" description="Low complexity" evidence="2">
    <location>
        <begin position="29"/>
        <end position="46"/>
    </location>
</feature>
<dbReference type="RefSeq" id="XP_033595862.1">
    <property type="nucleotide sequence ID" value="XM_033749692.1"/>
</dbReference>
<evidence type="ECO:0000313" key="5">
    <source>
        <dbReference type="Proteomes" id="UP000799437"/>
    </source>
</evidence>
<dbReference type="PANTHER" id="PTHR12354">
    <property type="entry name" value="INTERFERON-RELATED DEVELOPMENTAL REGULATOR"/>
    <property type="match status" value="1"/>
</dbReference>
<dbReference type="OrthoDB" id="18978at2759"/>
<comment type="similarity">
    <text evidence="1">Belongs to the IFRD family.</text>
</comment>
<dbReference type="GeneID" id="54490746"/>
<dbReference type="InterPro" id="IPR039777">
    <property type="entry name" value="IFRD"/>
</dbReference>
<dbReference type="EMBL" id="ML996584">
    <property type="protein sequence ID" value="KAF2753411.1"/>
    <property type="molecule type" value="Genomic_DNA"/>
</dbReference>
<accession>A0A6A6VVZ1</accession>
<sequence>MPDKDLRRQALAPGKTVSRKARERLSRQSSAANSTNNSPTGSTSNSRAPSRQPSDDEDSRSEGAYSYSSFDEYHGGVLDVGDAPAEDYSYSNLNNLIEELITRKGSTSAGRELCIARFANALQNGYRTAEVAPRLAEIQGSLLRSIKDGEVKEATLALKALTMTIITCPDNDAQIGMDKTLNNIITDSDSPLVKAAAIRTLSVQTFFGGSSEEGTMEMMEFLLEISESDGETVGALDDGKVVSAALQEWGFLATLLDEAEDITEVAMDTFVDQLESGDVSVQIAAGENIALLYEYSYTEQEEDEDLSSGEEDNDENDAIEDKTAPRMIKRYQVYRREDQLKDLLSSLANTSGRGVSKKDKKALHENFADFVNAVEYPYRGPRHSNAIDQESGQRLGSRLRIKNFGQYKVNKWWKMHRLNGLRRVLGSGWITHYEANDNISGCLHEK</sequence>
<proteinExistence type="inferred from homology"/>
<dbReference type="InterPro" id="IPR016024">
    <property type="entry name" value="ARM-type_fold"/>
</dbReference>
<dbReference type="Pfam" id="PF05004">
    <property type="entry name" value="IFRD"/>
    <property type="match status" value="1"/>
</dbReference>
<reference evidence="4" key="1">
    <citation type="journal article" date="2020" name="Stud. Mycol.">
        <title>101 Dothideomycetes genomes: a test case for predicting lifestyles and emergence of pathogens.</title>
        <authorList>
            <person name="Haridas S."/>
            <person name="Albert R."/>
            <person name="Binder M."/>
            <person name="Bloem J."/>
            <person name="Labutti K."/>
            <person name="Salamov A."/>
            <person name="Andreopoulos B."/>
            <person name="Baker S."/>
            <person name="Barry K."/>
            <person name="Bills G."/>
            <person name="Bluhm B."/>
            <person name="Cannon C."/>
            <person name="Castanera R."/>
            <person name="Culley D."/>
            <person name="Daum C."/>
            <person name="Ezra D."/>
            <person name="Gonzalez J."/>
            <person name="Henrissat B."/>
            <person name="Kuo A."/>
            <person name="Liang C."/>
            <person name="Lipzen A."/>
            <person name="Lutzoni F."/>
            <person name="Magnuson J."/>
            <person name="Mondo S."/>
            <person name="Nolan M."/>
            <person name="Ohm R."/>
            <person name="Pangilinan J."/>
            <person name="Park H.-J."/>
            <person name="Ramirez L."/>
            <person name="Alfaro M."/>
            <person name="Sun H."/>
            <person name="Tritt A."/>
            <person name="Yoshinaga Y."/>
            <person name="Zwiers L.-H."/>
            <person name="Turgeon B."/>
            <person name="Goodwin S."/>
            <person name="Spatafora J."/>
            <person name="Crous P."/>
            <person name="Grigoriev I."/>
        </authorList>
    </citation>
    <scope>NUCLEOTIDE SEQUENCE</scope>
    <source>
        <strain evidence="4">CBS 121739</strain>
    </source>
</reference>
<dbReference type="Proteomes" id="UP000799437">
    <property type="component" value="Unassembled WGS sequence"/>
</dbReference>
<feature type="compositionally biased region" description="Acidic residues" evidence="2">
    <location>
        <begin position="300"/>
        <end position="318"/>
    </location>
</feature>
<evidence type="ECO:0000256" key="1">
    <source>
        <dbReference type="ARBA" id="ARBA00008828"/>
    </source>
</evidence>
<dbReference type="AlphaFoldDB" id="A0A6A6VVZ1"/>
<feature type="domain" description="Interferon-related developmental regulator N-terminal" evidence="3">
    <location>
        <begin position="83"/>
        <end position="375"/>
    </location>
</feature>